<feature type="signal peptide" evidence="3">
    <location>
        <begin position="1"/>
        <end position="16"/>
    </location>
</feature>
<evidence type="ECO:0000256" key="1">
    <source>
        <dbReference type="SAM" id="MobiDB-lite"/>
    </source>
</evidence>
<organism evidence="4 5">
    <name type="scientific">Mizuhopecten yessoensis</name>
    <name type="common">Japanese scallop</name>
    <name type="synonym">Patinopecten yessoensis</name>
    <dbReference type="NCBI Taxonomy" id="6573"/>
    <lineage>
        <taxon>Eukaryota</taxon>
        <taxon>Metazoa</taxon>
        <taxon>Spiralia</taxon>
        <taxon>Lophotrochozoa</taxon>
        <taxon>Mollusca</taxon>
        <taxon>Bivalvia</taxon>
        <taxon>Autobranchia</taxon>
        <taxon>Pteriomorphia</taxon>
        <taxon>Pectinida</taxon>
        <taxon>Pectinoidea</taxon>
        <taxon>Pectinidae</taxon>
        <taxon>Mizuhopecten</taxon>
    </lineage>
</organism>
<proteinExistence type="predicted"/>
<keyword evidence="2" id="KW-1133">Transmembrane helix</keyword>
<keyword evidence="2" id="KW-0812">Transmembrane</keyword>
<keyword evidence="2" id="KW-0472">Membrane</keyword>
<evidence type="ECO:0000313" key="5">
    <source>
        <dbReference type="Proteomes" id="UP000242188"/>
    </source>
</evidence>
<sequence length="234" mass="26215">MIFPIIMIALATTAVSQHPIQTLTNESSLSTAMDSEEDDLDAYTDSEPVTDVESENICKRVVISNITRFITFRVETRKKCQNSSEDCNKDGYKWVRSVRYRNLTVTERRSEHVCCDGFKNESGKCIKELSTAISNKTSGIMEREITQKLTILMIVLSVVGAVVLITVIVVIFKLECLKKRPSERQAYAHDNPVYDSTVGQSHVDVDNMNTNHEQPNPDVIADANTCMKSCQVGD</sequence>
<feature type="region of interest" description="Disordered" evidence="1">
    <location>
        <begin position="188"/>
        <end position="220"/>
    </location>
</feature>
<dbReference type="AlphaFoldDB" id="A0A210QT74"/>
<name>A0A210QT74_MIZYE</name>
<protein>
    <submittedName>
        <fullName evidence="4">Uncharacterized protein</fullName>
    </submittedName>
</protein>
<evidence type="ECO:0000313" key="4">
    <source>
        <dbReference type="EMBL" id="OWF51936.1"/>
    </source>
</evidence>
<feature type="chain" id="PRO_5012035606" evidence="3">
    <location>
        <begin position="17"/>
        <end position="234"/>
    </location>
</feature>
<keyword evidence="5" id="KW-1185">Reference proteome</keyword>
<dbReference type="EMBL" id="NEDP02002015">
    <property type="protein sequence ID" value="OWF51936.1"/>
    <property type="molecule type" value="Genomic_DNA"/>
</dbReference>
<keyword evidence="3" id="KW-0732">Signal</keyword>
<evidence type="ECO:0000256" key="3">
    <source>
        <dbReference type="SAM" id="SignalP"/>
    </source>
</evidence>
<feature type="transmembrane region" description="Helical" evidence="2">
    <location>
        <begin position="149"/>
        <end position="172"/>
    </location>
</feature>
<dbReference type="OrthoDB" id="10472675at2759"/>
<reference evidence="4 5" key="1">
    <citation type="journal article" date="2017" name="Nat. Ecol. Evol.">
        <title>Scallop genome provides insights into evolution of bilaterian karyotype and development.</title>
        <authorList>
            <person name="Wang S."/>
            <person name="Zhang J."/>
            <person name="Jiao W."/>
            <person name="Li J."/>
            <person name="Xun X."/>
            <person name="Sun Y."/>
            <person name="Guo X."/>
            <person name="Huan P."/>
            <person name="Dong B."/>
            <person name="Zhang L."/>
            <person name="Hu X."/>
            <person name="Sun X."/>
            <person name="Wang J."/>
            <person name="Zhao C."/>
            <person name="Wang Y."/>
            <person name="Wang D."/>
            <person name="Huang X."/>
            <person name="Wang R."/>
            <person name="Lv J."/>
            <person name="Li Y."/>
            <person name="Zhang Z."/>
            <person name="Liu B."/>
            <person name="Lu W."/>
            <person name="Hui Y."/>
            <person name="Liang J."/>
            <person name="Zhou Z."/>
            <person name="Hou R."/>
            <person name="Li X."/>
            <person name="Liu Y."/>
            <person name="Li H."/>
            <person name="Ning X."/>
            <person name="Lin Y."/>
            <person name="Zhao L."/>
            <person name="Xing Q."/>
            <person name="Dou J."/>
            <person name="Li Y."/>
            <person name="Mao J."/>
            <person name="Guo H."/>
            <person name="Dou H."/>
            <person name="Li T."/>
            <person name="Mu C."/>
            <person name="Jiang W."/>
            <person name="Fu Q."/>
            <person name="Fu X."/>
            <person name="Miao Y."/>
            <person name="Liu J."/>
            <person name="Yu Q."/>
            <person name="Li R."/>
            <person name="Liao H."/>
            <person name="Li X."/>
            <person name="Kong Y."/>
            <person name="Jiang Z."/>
            <person name="Chourrout D."/>
            <person name="Li R."/>
            <person name="Bao Z."/>
        </authorList>
    </citation>
    <scope>NUCLEOTIDE SEQUENCE [LARGE SCALE GENOMIC DNA]</scope>
    <source>
        <strain evidence="4 5">PY_sf001</strain>
    </source>
</reference>
<gene>
    <name evidence="4" type="ORF">KP79_PYT18488</name>
</gene>
<dbReference type="Proteomes" id="UP000242188">
    <property type="component" value="Unassembled WGS sequence"/>
</dbReference>
<evidence type="ECO:0000256" key="2">
    <source>
        <dbReference type="SAM" id="Phobius"/>
    </source>
</evidence>
<accession>A0A210QT74</accession>
<comment type="caution">
    <text evidence="4">The sequence shown here is derived from an EMBL/GenBank/DDBJ whole genome shotgun (WGS) entry which is preliminary data.</text>
</comment>